<organism evidence="1 2">
    <name type="scientific">Methylomirabilis oxygeniifera</name>
    <dbReference type="NCBI Taxonomy" id="671143"/>
    <lineage>
        <taxon>Bacteria</taxon>
        <taxon>Candidatus Methylomirabilota</taxon>
        <taxon>Candidatus Methylomirabilia</taxon>
        <taxon>Candidatus Methylomirabilales</taxon>
        <taxon>Candidatus Methylomirabilaceae</taxon>
        <taxon>Candidatus Methylomirabilis</taxon>
    </lineage>
</organism>
<proteinExistence type="predicted"/>
<gene>
    <name evidence="1" type="ORF">DAMO_0025</name>
</gene>
<dbReference type="Proteomes" id="UP000006898">
    <property type="component" value="Chromosome"/>
</dbReference>
<dbReference type="STRING" id="671143.DAMO_0025"/>
<dbReference type="HOGENOM" id="CLU_2583184_0_0_0"/>
<reference evidence="1 2" key="1">
    <citation type="journal article" date="2010" name="Nature">
        <title>Nitrite-driven anaerobic methane oxidation by oxygenic bacteria.</title>
        <authorList>
            <person name="Ettwig K.F."/>
            <person name="Butler M.K."/>
            <person name="Le Paslier D."/>
            <person name="Pelletier E."/>
            <person name="Mangenot S."/>
            <person name="Kuypers M.M.M."/>
            <person name="Schreiber F."/>
            <person name="Dutilh B.E."/>
            <person name="Zedelius J."/>
            <person name="de Beer D."/>
            <person name="Gloerich J."/>
            <person name="Wessels H.J.C.T."/>
            <person name="van Allen T."/>
            <person name="Luesken F."/>
            <person name="Wu M."/>
            <person name="van de Pas-Schoonen K.T."/>
            <person name="Op den Camp H.J.M."/>
            <person name="Janssen-Megens E.M."/>
            <person name="Francoijs K-J."/>
            <person name="Stunnenberg H."/>
            <person name="Weissenbach J."/>
            <person name="Jetten M.S.M."/>
            <person name="Strous M."/>
        </authorList>
    </citation>
    <scope>NUCLEOTIDE SEQUENCE [LARGE SCALE GENOMIC DNA]</scope>
</reference>
<accession>D5MHL8</accession>
<dbReference type="KEGG" id="mox:DAMO_0025"/>
<dbReference type="AlphaFoldDB" id="D5MHL8"/>
<dbReference type="EMBL" id="FP565575">
    <property type="protein sequence ID" value="CBE67151.1"/>
    <property type="molecule type" value="Genomic_DNA"/>
</dbReference>
<evidence type="ECO:0000313" key="1">
    <source>
        <dbReference type="EMBL" id="CBE67151.1"/>
    </source>
</evidence>
<name>D5MHL8_METO1</name>
<protein>
    <submittedName>
        <fullName evidence="1">Uncharacterized protein</fullName>
    </submittedName>
</protein>
<evidence type="ECO:0000313" key="2">
    <source>
        <dbReference type="Proteomes" id="UP000006898"/>
    </source>
</evidence>
<sequence>MHVLIRGDLLGVRPVVARGAGLRPSPKGLDTPPDPTAARAARTGVIRDVIGQKSAEAIVGGTAAAVRSPKGRTRWRKEEP</sequence>